<dbReference type="GeneID" id="40080940"/>
<dbReference type="KEGG" id="vg:40080940"/>
<feature type="region of interest" description="Disordered" evidence="1">
    <location>
        <begin position="256"/>
        <end position="281"/>
    </location>
</feature>
<evidence type="ECO:0000313" key="2">
    <source>
        <dbReference type="EMBL" id="AEK09941.1"/>
    </source>
</evidence>
<organism evidence="2 3">
    <name type="scientific">Mycobacterium phage Rey</name>
    <dbReference type="NCBI Taxonomy" id="1034115"/>
    <lineage>
        <taxon>Viruses</taxon>
        <taxon>Duplodnaviria</taxon>
        <taxon>Heunggongvirae</taxon>
        <taxon>Uroviricota</taxon>
        <taxon>Caudoviricetes</taxon>
        <taxon>Vilmaviridae</taxon>
        <taxon>Mclasvirinae</taxon>
        <taxon>Reyvirus</taxon>
        <taxon>Reyvirus rey</taxon>
    </lineage>
</organism>
<dbReference type="OrthoDB" id="6007at10239"/>
<evidence type="ECO:0000256" key="1">
    <source>
        <dbReference type="SAM" id="MobiDB-lite"/>
    </source>
</evidence>
<dbReference type="EMBL" id="JF937105">
    <property type="protein sequence ID" value="AEK09941.1"/>
    <property type="molecule type" value="Genomic_DNA"/>
</dbReference>
<keyword evidence="3" id="KW-1185">Reference proteome</keyword>
<dbReference type="Proteomes" id="UP000008418">
    <property type="component" value="Segment"/>
</dbReference>
<protein>
    <submittedName>
        <fullName evidence="2">Tail assembly chaperone</fullName>
    </submittedName>
</protein>
<proteinExistence type="predicted"/>
<gene>
    <name evidence="2" type="primary">28</name>
    <name evidence="2" type="ORF">PBI_REY_28</name>
</gene>
<reference evidence="2 3" key="1">
    <citation type="journal article" date="2011" name="PLoS ONE">
        <title>Cluster K Mycobacteriophages: Insights into the Evolutionary Origins of Mycobacteriophage TM4.</title>
        <authorList>
            <person name="Pope W.H."/>
            <person name="Ferreira C.M."/>
            <person name="Jacobs-Sera D."/>
            <person name="Benjamin R.C."/>
            <person name="Davis A.J."/>
            <person name="Dejong R.J."/>
            <person name="Elgin S.C."/>
            <person name="Guilfoile F.R."/>
            <person name="Forsyth M.H."/>
            <person name="Harris A.D."/>
            <person name="Harvey S.E."/>
            <person name="Hughes L.E."/>
            <person name="Hynes P.M."/>
            <person name="Jackson A.S."/>
            <person name="Jalal M.D."/>
            <person name="Macmurray E.A."/>
            <person name="Manley C.M."/>
            <person name="McDonough M.J."/>
            <person name="Mosier J.L."/>
            <person name="Osterbann L.J."/>
            <person name="Rabinowitz H.S."/>
            <person name="Rhyan C.N."/>
            <person name="Russell D.A."/>
            <person name="Saha M.S."/>
            <person name="Shaffer C.D."/>
            <person name="Simon S.E."/>
            <person name="Sims E.F."/>
            <person name="Tovar I.G."/>
            <person name="Weisser E.G."/>
            <person name="Wertz J.T."/>
            <person name="Weston-Hafer K.A."/>
            <person name="Williamson K.E."/>
            <person name="Zhang B."/>
            <person name="Cresawn S.G."/>
            <person name="Jain P."/>
            <person name="Piuri M."/>
            <person name="Jacobs W.R.Jr."/>
            <person name="Hendrix R.W."/>
            <person name="Hatfull G.F."/>
        </authorList>
    </citation>
    <scope>NUCLEOTIDE SEQUENCE [LARGE SCALE GENOMIC DNA]</scope>
    <source>
        <strain evidence="2">Rey</strain>
    </source>
</reference>
<evidence type="ECO:0000313" key="3">
    <source>
        <dbReference type="Proteomes" id="UP000008418"/>
    </source>
</evidence>
<dbReference type="RefSeq" id="YP_009605018.1">
    <property type="nucleotide sequence ID" value="NC_041971.1"/>
</dbReference>
<accession>G1D590</accession>
<name>G1D590_9CAUD</name>
<sequence length="281" mass="32358">MATTRTSKAAAQAEDAAEEAVDEVWLKLQTENHIPPIVIKAPGHDVLTLVEPTKDQIDAWRNAKDVEAGERALFGDQFDLVHEIFDNKPVHIWENFNVMYLKHMFGTTGDDDLKRLREIVDRYWSAICWDCQHLLNFSANEYFQWEHVGPKADGSPWWQRKRPMDELLGYFDTLMNISGTMTNEAVLLDPQTIEWMGSRKDSDDGPHKVRIFGHTELVSLIKNLIELQTGKQLPRPVIPGLALRLQRKIIKTHDAVAKAQDRARKNAERIQRRREKSATKD</sequence>